<reference evidence="2" key="1">
    <citation type="submission" date="2016-10" db="EMBL/GenBank/DDBJ databases">
        <authorList>
            <person name="Varghese N."/>
            <person name="Submissions S."/>
        </authorList>
    </citation>
    <scope>NUCLEOTIDE SEQUENCE [LARGE SCALE GENOMIC DNA]</scope>
    <source>
        <strain evidence="2">CGMCC 1.11012</strain>
    </source>
</reference>
<dbReference type="Proteomes" id="UP000199050">
    <property type="component" value="Unassembled WGS sequence"/>
</dbReference>
<organism evidence="1 2">
    <name type="scientific">Paenibacillus typhae</name>
    <dbReference type="NCBI Taxonomy" id="1174501"/>
    <lineage>
        <taxon>Bacteria</taxon>
        <taxon>Bacillati</taxon>
        <taxon>Bacillota</taxon>
        <taxon>Bacilli</taxon>
        <taxon>Bacillales</taxon>
        <taxon>Paenibacillaceae</taxon>
        <taxon>Paenibacillus</taxon>
    </lineage>
</organism>
<name>A0A1G9H8Q2_9BACL</name>
<dbReference type="STRING" id="1174501.SAMN05216192_17313"/>
<evidence type="ECO:0000313" key="2">
    <source>
        <dbReference type="Proteomes" id="UP000199050"/>
    </source>
</evidence>
<gene>
    <name evidence="1" type="ORF">SAMN05216192_17313</name>
</gene>
<keyword evidence="2" id="KW-1185">Reference proteome</keyword>
<dbReference type="RefSeq" id="WP_090720199.1">
    <property type="nucleotide sequence ID" value="NZ_CBCSKY010000090.1"/>
</dbReference>
<evidence type="ECO:0000313" key="1">
    <source>
        <dbReference type="EMBL" id="SDL09225.1"/>
    </source>
</evidence>
<proteinExistence type="predicted"/>
<sequence length="90" mass="10563">MREYKKRYEAFVEQGSELEWINWSDTSEAPSERTSGTGAFGGFMREEANLYRNQVLYLIDKYYSDSDMNEYGEYTYLYSGNGAEFDKALE</sequence>
<dbReference type="AlphaFoldDB" id="A0A1G9H8Q2"/>
<dbReference type="OrthoDB" id="2664448at2"/>
<accession>A0A1G9H8Q2</accession>
<protein>
    <submittedName>
        <fullName evidence="1">Uncharacterized protein</fullName>
    </submittedName>
</protein>
<dbReference type="EMBL" id="FNDX01000073">
    <property type="protein sequence ID" value="SDL09225.1"/>
    <property type="molecule type" value="Genomic_DNA"/>
</dbReference>